<organism evidence="2 3">
    <name type="scientific">Pristionchus fissidentatus</name>
    <dbReference type="NCBI Taxonomy" id="1538716"/>
    <lineage>
        <taxon>Eukaryota</taxon>
        <taxon>Metazoa</taxon>
        <taxon>Ecdysozoa</taxon>
        <taxon>Nematoda</taxon>
        <taxon>Chromadorea</taxon>
        <taxon>Rhabditida</taxon>
        <taxon>Rhabditina</taxon>
        <taxon>Diplogasteromorpha</taxon>
        <taxon>Diplogasteroidea</taxon>
        <taxon>Neodiplogasteridae</taxon>
        <taxon>Pristionchus</taxon>
    </lineage>
</organism>
<sequence>GTYLAMLYRILFVLLVTLAVASLAELERDEFENWQNLYKRSFPGAKRAQELNQLNSVLKKPVYNFIRLFGYRDQ</sequence>
<evidence type="ECO:0000313" key="3">
    <source>
        <dbReference type="Proteomes" id="UP001432322"/>
    </source>
</evidence>
<keyword evidence="1" id="KW-0732">Signal</keyword>
<name>A0AAV5WK07_9BILA</name>
<keyword evidence="3" id="KW-1185">Reference proteome</keyword>
<feature type="non-terminal residue" evidence="2">
    <location>
        <position position="74"/>
    </location>
</feature>
<gene>
    <name evidence="2" type="ORF">PFISCL1PPCAC_22634</name>
</gene>
<protein>
    <submittedName>
        <fullName evidence="2">Uncharacterized protein</fullName>
    </submittedName>
</protein>
<feature type="chain" id="PRO_5043405920" evidence="1">
    <location>
        <begin position="22"/>
        <end position="74"/>
    </location>
</feature>
<accession>A0AAV5WK07</accession>
<proteinExistence type="predicted"/>
<comment type="caution">
    <text evidence="2">The sequence shown here is derived from an EMBL/GenBank/DDBJ whole genome shotgun (WGS) entry which is preliminary data.</text>
</comment>
<reference evidence="2" key="1">
    <citation type="submission" date="2023-10" db="EMBL/GenBank/DDBJ databases">
        <title>Genome assembly of Pristionchus species.</title>
        <authorList>
            <person name="Yoshida K."/>
            <person name="Sommer R.J."/>
        </authorList>
    </citation>
    <scope>NUCLEOTIDE SEQUENCE</scope>
    <source>
        <strain evidence="2">RS5133</strain>
    </source>
</reference>
<dbReference type="AlphaFoldDB" id="A0AAV5WK07"/>
<feature type="signal peptide" evidence="1">
    <location>
        <begin position="1"/>
        <end position="21"/>
    </location>
</feature>
<evidence type="ECO:0000256" key="1">
    <source>
        <dbReference type="SAM" id="SignalP"/>
    </source>
</evidence>
<evidence type="ECO:0000313" key="2">
    <source>
        <dbReference type="EMBL" id="GMT31337.1"/>
    </source>
</evidence>
<dbReference type="Proteomes" id="UP001432322">
    <property type="component" value="Unassembled WGS sequence"/>
</dbReference>
<feature type="non-terminal residue" evidence="2">
    <location>
        <position position="1"/>
    </location>
</feature>
<dbReference type="EMBL" id="BTSY01000006">
    <property type="protein sequence ID" value="GMT31337.1"/>
    <property type="molecule type" value="Genomic_DNA"/>
</dbReference>